<dbReference type="CDD" id="cd02209">
    <property type="entry name" value="cupin_XRE_C"/>
    <property type="match status" value="1"/>
</dbReference>
<dbReference type="Pfam" id="PF07883">
    <property type="entry name" value="Cupin_2"/>
    <property type="match status" value="1"/>
</dbReference>
<evidence type="ECO:0000313" key="3">
    <source>
        <dbReference type="EMBL" id="MDT0318938.1"/>
    </source>
</evidence>
<dbReference type="CDD" id="cd00093">
    <property type="entry name" value="HTH_XRE"/>
    <property type="match status" value="1"/>
</dbReference>
<comment type="caution">
    <text evidence="3">The sequence shown here is derived from an EMBL/GenBank/DDBJ whole genome shotgun (WGS) entry which is preliminary data.</text>
</comment>
<evidence type="ECO:0000313" key="4">
    <source>
        <dbReference type="Proteomes" id="UP001183420"/>
    </source>
</evidence>
<dbReference type="PANTHER" id="PTHR46797">
    <property type="entry name" value="HTH-TYPE TRANSCRIPTIONAL REGULATOR"/>
    <property type="match status" value="1"/>
</dbReference>
<dbReference type="SMART" id="SM00530">
    <property type="entry name" value="HTH_XRE"/>
    <property type="match status" value="1"/>
</dbReference>
<sequence>MGGASDPGDSLDEVVTGIGERVRSLRIKKGMTLLELATETGLSASMLSTVERGRTSPSLGTLHRIAEALGVRMASLFVRDGSGDSPVSRRADQVTDRTAGGAVRRLALFRRDQDVEVYVDEYPAGASHAVRPSHHPGHEFGVVVAGSLEVEVNGGVYDLAEGDAIQYAAQQPHLIRNPSDAPAHAVWVNLRRL</sequence>
<dbReference type="InterPro" id="IPR011051">
    <property type="entry name" value="RmlC_Cupin_sf"/>
</dbReference>
<dbReference type="Pfam" id="PF01381">
    <property type="entry name" value="HTH_3"/>
    <property type="match status" value="1"/>
</dbReference>
<organism evidence="3 4">
    <name type="scientific">Streptomyces millisiae</name>
    <dbReference type="NCBI Taxonomy" id="3075542"/>
    <lineage>
        <taxon>Bacteria</taxon>
        <taxon>Bacillati</taxon>
        <taxon>Actinomycetota</taxon>
        <taxon>Actinomycetes</taxon>
        <taxon>Kitasatosporales</taxon>
        <taxon>Streptomycetaceae</taxon>
        <taxon>Streptomyces</taxon>
    </lineage>
</organism>
<dbReference type="InterPro" id="IPR013096">
    <property type="entry name" value="Cupin_2"/>
</dbReference>
<dbReference type="Gene3D" id="2.60.120.10">
    <property type="entry name" value="Jelly Rolls"/>
    <property type="match status" value="1"/>
</dbReference>
<feature type="domain" description="HTH cro/C1-type" evidence="2">
    <location>
        <begin position="22"/>
        <end position="76"/>
    </location>
</feature>
<dbReference type="EMBL" id="JAVREM010000009">
    <property type="protein sequence ID" value="MDT0318938.1"/>
    <property type="molecule type" value="Genomic_DNA"/>
</dbReference>
<keyword evidence="4" id="KW-1185">Reference proteome</keyword>
<evidence type="ECO:0000256" key="1">
    <source>
        <dbReference type="ARBA" id="ARBA00023125"/>
    </source>
</evidence>
<name>A0ABU2LN09_9ACTN</name>
<reference evidence="4" key="1">
    <citation type="submission" date="2023-07" db="EMBL/GenBank/DDBJ databases">
        <title>30 novel species of actinomycetes from the DSMZ collection.</title>
        <authorList>
            <person name="Nouioui I."/>
        </authorList>
    </citation>
    <scope>NUCLEOTIDE SEQUENCE [LARGE SCALE GENOMIC DNA]</scope>
    <source>
        <strain evidence="4">DSM 44918</strain>
    </source>
</reference>
<gene>
    <name evidence="3" type="ORF">RNC47_11375</name>
</gene>
<dbReference type="InterPro" id="IPR050807">
    <property type="entry name" value="TransReg_Diox_bact_type"/>
</dbReference>
<protein>
    <submittedName>
        <fullName evidence="3">XRE family transcriptional regulator</fullName>
    </submittedName>
</protein>
<dbReference type="PANTHER" id="PTHR46797:SF1">
    <property type="entry name" value="METHYLPHOSPHONATE SYNTHASE"/>
    <property type="match status" value="1"/>
</dbReference>
<evidence type="ECO:0000259" key="2">
    <source>
        <dbReference type="PROSITE" id="PS50943"/>
    </source>
</evidence>
<dbReference type="RefSeq" id="WP_311597919.1">
    <property type="nucleotide sequence ID" value="NZ_JAVREM010000009.1"/>
</dbReference>
<proteinExistence type="predicted"/>
<dbReference type="InterPro" id="IPR010982">
    <property type="entry name" value="Lambda_DNA-bd_dom_sf"/>
</dbReference>
<dbReference type="InterPro" id="IPR001387">
    <property type="entry name" value="Cro/C1-type_HTH"/>
</dbReference>
<dbReference type="PROSITE" id="PS50943">
    <property type="entry name" value="HTH_CROC1"/>
    <property type="match status" value="1"/>
</dbReference>
<dbReference type="InterPro" id="IPR014710">
    <property type="entry name" value="RmlC-like_jellyroll"/>
</dbReference>
<dbReference type="SUPFAM" id="SSF47413">
    <property type="entry name" value="lambda repressor-like DNA-binding domains"/>
    <property type="match status" value="1"/>
</dbReference>
<dbReference type="Gene3D" id="1.10.260.40">
    <property type="entry name" value="lambda repressor-like DNA-binding domains"/>
    <property type="match status" value="1"/>
</dbReference>
<keyword evidence="1" id="KW-0238">DNA-binding</keyword>
<accession>A0ABU2LN09</accession>
<dbReference type="SUPFAM" id="SSF51182">
    <property type="entry name" value="RmlC-like cupins"/>
    <property type="match status" value="1"/>
</dbReference>
<dbReference type="Proteomes" id="UP001183420">
    <property type="component" value="Unassembled WGS sequence"/>
</dbReference>